<dbReference type="EMBL" id="WOTW01000054">
    <property type="protein sequence ID" value="MUP39623.1"/>
    <property type="molecule type" value="Genomic_DNA"/>
</dbReference>
<evidence type="ECO:0000313" key="4">
    <source>
        <dbReference type="Proteomes" id="UP000462449"/>
    </source>
</evidence>
<name>A0A7M4DAE4_9BACT</name>
<keyword evidence="3" id="KW-1185">Reference proteome</keyword>
<dbReference type="AlphaFoldDB" id="A0A7M4DAE4"/>
<reference evidence="2 3" key="1">
    <citation type="submission" date="2019-11" db="EMBL/GenBank/DDBJ databases">
        <title>Draft genome sequence of Labilibaculum sp. strain SYP isolated from Black Sea.</title>
        <authorList>
            <person name="Yadav S."/>
            <person name="Villanueva L."/>
        </authorList>
    </citation>
    <scope>NUCLEOTIDE SEQUENCE [LARGE SCALE GENOMIC DNA]</scope>
    <source>
        <strain evidence="2 3">44</strain>
    </source>
</reference>
<dbReference type="Proteomes" id="UP000285951">
    <property type="component" value="Unassembled WGS sequence"/>
</dbReference>
<protein>
    <submittedName>
        <fullName evidence="1">Uncharacterized protein</fullName>
    </submittedName>
</protein>
<dbReference type="Proteomes" id="UP000462449">
    <property type="component" value="Unassembled WGS sequence"/>
</dbReference>
<evidence type="ECO:0000313" key="1">
    <source>
        <dbReference type="EMBL" id="MUP39623.1"/>
    </source>
</evidence>
<comment type="caution">
    <text evidence="1">The sequence shown here is derived from an EMBL/GenBank/DDBJ whole genome shotgun (WGS) entry which is preliminary data.</text>
</comment>
<evidence type="ECO:0000313" key="3">
    <source>
        <dbReference type="Proteomes" id="UP000285951"/>
    </source>
</evidence>
<dbReference type="RefSeq" id="WP_156197009.1">
    <property type="nucleotide sequence ID" value="NZ_QTZN02000054.1"/>
</dbReference>
<gene>
    <name evidence="2" type="ORF">DWB62_017555</name>
    <name evidence="1" type="ORF">GNY23_17555</name>
</gene>
<organism evidence="1 4">
    <name type="scientific">Labilibaculum euxinus</name>
    <dbReference type="NCBI Taxonomy" id="2686357"/>
    <lineage>
        <taxon>Bacteria</taxon>
        <taxon>Pseudomonadati</taxon>
        <taxon>Bacteroidota</taxon>
        <taxon>Bacteroidia</taxon>
        <taxon>Marinilabiliales</taxon>
        <taxon>Marinifilaceae</taxon>
        <taxon>Labilibaculum</taxon>
    </lineage>
</organism>
<evidence type="ECO:0000313" key="2">
    <source>
        <dbReference type="EMBL" id="MVB08828.1"/>
    </source>
</evidence>
<reference evidence="1 4" key="2">
    <citation type="submission" date="2019-12" db="EMBL/GenBank/DDBJ databases">
        <title>Draft genome sequence of Labilibaculum sp. strain 44 isolated from deep waters of Black Sea.</title>
        <authorList>
            <person name="Yadav S."/>
            <person name="Villanueva L."/>
        </authorList>
    </citation>
    <scope>NUCLEOTIDE SEQUENCE [LARGE SCALE GENOMIC DNA]</scope>
    <source>
        <strain evidence="1 4">44</strain>
    </source>
</reference>
<sequence>MDKTKVFLYFLFFIPATKIDEKNYYLCKEEIKTGSKSKIFSEILDPKNPPKVFINGSFN</sequence>
<accession>A0A7M4DAE4</accession>
<dbReference type="EMBL" id="QTZN02000054">
    <property type="protein sequence ID" value="MVB08828.1"/>
    <property type="molecule type" value="Genomic_DNA"/>
</dbReference>
<proteinExistence type="predicted"/>